<organism evidence="8 9">
    <name type="scientific">Thermofilum adornatum 1505</name>
    <dbReference type="NCBI Taxonomy" id="697581"/>
    <lineage>
        <taxon>Archaea</taxon>
        <taxon>Thermoproteota</taxon>
        <taxon>Thermoprotei</taxon>
        <taxon>Thermofilales</taxon>
        <taxon>Thermofilaceae</taxon>
        <taxon>Thermofilum</taxon>
    </lineage>
</organism>
<feature type="domain" description="Core-binding (CB)" evidence="7">
    <location>
        <begin position="13"/>
        <end position="95"/>
    </location>
</feature>
<evidence type="ECO:0000313" key="9">
    <source>
        <dbReference type="Proteomes" id="UP000266720"/>
    </source>
</evidence>
<dbReference type="Gene3D" id="1.10.443.10">
    <property type="entry name" value="Intergrase catalytic core"/>
    <property type="match status" value="1"/>
</dbReference>
<dbReference type="InterPro" id="IPR044068">
    <property type="entry name" value="CB"/>
</dbReference>
<reference evidence="9" key="1">
    <citation type="book" date="2010" name="EXTREMOPHILES" publisher="0:0-0">
        <title>Complete genome sequences of ten hyperthermophilic archaea reveal their metabolic capabilities and possible ecological roles.</title>
        <editorList>
            <person name="?"/>
        </editorList>
        <authorList>
            <person name="Ravin N.V."/>
            <person name="Mardanov A.V."/>
            <person name="Bonch-Osmolovskaya E.A."/>
            <person name="Skryabin K.G."/>
        </authorList>
    </citation>
    <scope>NUCLEOTIDE SEQUENCE [LARGE SCALE GENOMIC DNA]</scope>
    <source>
        <strain evidence="9">1505</strain>
    </source>
</reference>
<keyword evidence="1 5" id="KW-0963">Cytoplasm</keyword>
<dbReference type="PROSITE" id="PS51900">
    <property type="entry name" value="CB"/>
    <property type="match status" value="1"/>
</dbReference>
<feature type="active site" evidence="5">
    <location>
        <position position="260"/>
    </location>
</feature>
<dbReference type="KEGG" id="tcb:TCARB_1374"/>
<dbReference type="InterPro" id="IPR002104">
    <property type="entry name" value="Integrase_catalytic"/>
</dbReference>
<keyword evidence="2 5" id="KW-0229">DNA integration</keyword>
<feature type="active site" evidence="5">
    <location>
        <position position="237"/>
    </location>
</feature>
<comment type="similarity">
    <text evidence="5">Belongs to the 'phage' integrase family. XerA subfamily.</text>
</comment>
<dbReference type="PANTHER" id="PTHR30349">
    <property type="entry name" value="PHAGE INTEGRASE-RELATED"/>
    <property type="match status" value="1"/>
</dbReference>
<evidence type="ECO:0000256" key="5">
    <source>
        <dbReference type="HAMAP-Rule" id="MF_02055"/>
    </source>
</evidence>
<dbReference type="GO" id="GO:0006313">
    <property type="term" value="P:DNA transposition"/>
    <property type="evidence" value="ECO:0007669"/>
    <property type="project" value="UniProtKB-UniRule"/>
</dbReference>
<comment type="function">
    <text evidence="5">Site-specific tyrosine recombinase, which acts by catalyzing the cutting and rejoining of the recombining DNA molecules.</text>
</comment>
<comment type="subcellular location">
    <subcellularLocation>
        <location evidence="5">Cytoplasm</location>
    </subcellularLocation>
</comment>
<dbReference type="Pfam" id="PF00589">
    <property type="entry name" value="Phage_integrase"/>
    <property type="match status" value="1"/>
</dbReference>
<dbReference type="GO" id="GO:0005737">
    <property type="term" value="C:cytoplasm"/>
    <property type="evidence" value="ECO:0007669"/>
    <property type="project" value="UniProtKB-SubCell"/>
</dbReference>
<evidence type="ECO:0000313" key="8">
    <source>
        <dbReference type="EMBL" id="AJB42420.1"/>
    </source>
</evidence>
<dbReference type="PROSITE" id="PS51898">
    <property type="entry name" value="TYR_RECOMBINASE"/>
    <property type="match status" value="1"/>
</dbReference>
<dbReference type="GO" id="GO:0003677">
    <property type="term" value="F:DNA binding"/>
    <property type="evidence" value="ECO:0007669"/>
    <property type="project" value="UniProtKB-UniRule"/>
</dbReference>
<dbReference type="Pfam" id="PF02899">
    <property type="entry name" value="Phage_int_SAM_1"/>
    <property type="match status" value="1"/>
</dbReference>
<feature type="active site" evidence="5">
    <location>
        <position position="146"/>
    </location>
</feature>
<dbReference type="AlphaFoldDB" id="A0A3G1A665"/>
<evidence type="ECO:0000256" key="2">
    <source>
        <dbReference type="ARBA" id="ARBA00022908"/>
    </source>
</evidence>
<dbReference type="InterPro" id="IPR004107">
    <property type="entry name" value="Integrase_SAM-like_N"/>
</dbReference>
<evidence type="ECO:0000259" key="6">
    <source>
        <dbReference type="PROSITE" id="PS51898"/>
    </source>
</evidence>
<dbReference type="Gene3D" id="1.10.150.130">
    <property type="match status" value="1"/>
</dbReference>
<sequence length="295" mass="34474">MPTEKTNSSILARDNKELIELYISHLIARNRSERTIKTFKSILQEFVEFLGDRHVSQVTVYDIDFFLATLRSKGWKKDSIYTAAVAVKRFLEFLGLSDNLAGFELPRREKRLPKYLEVEEVFKLVDVAENPRDRLIVLLLFTTGLRINELVSLRLTDIDIEKRSIRVRGKGAKERIVYFPEFVLPILKEHLESIKNSEWLFPSEASDHIHYTTVERILKRLKKKAGITKRVTPHVLRHTFATLSLASGLDIREIQELLGHSSLNTTQIYTHVSRERLRKDYESIWEKILKDTNKE</sequence>
<keyword evidence="3 5" id="KW-0238">DNA-binding</keyword>
<gene>
    <name evidence="5" type="primary">xerA</name>
    <name evidence="8" type="ORF">TCARB_1374</name>
</gene>
<evidence type="ECO:0000259" key="7">
    <source>
        <dbReference type="PROSITE" id="PS51900"/>
    </source>
</evidence>
<dbReference type="InterPro" id="IPR013762">
    <property type="entry name" value="Integrase-like_cat_sf"/>
</dbReference>
<evidence type="ECO:0000256" key="4">
    <source>
        <dbReference type="ARBA" id="ARBA00023172"/>
    </source>
</evidence>
<dbReference type="STRING" id="697581.TCARB_1374"/>
<feature type="active site" evidence="5">
    <location>
        <position position="170"/>
    </location>
</feature>
<dbReference type="InterPro" id="IPR050090">
    <property type="entry name" value="Tyrosine_recombinase_XerCD"/>
</dbReference>
<dbReference type="NCBIfam" id="NF040815">
    <property type="entry name" value="recomb_XerA_Arch"/>
    <property type="match status" value="1"/>
</dbReference>
<dbReference type="GO" id="GO:0009037">
    <property type="term" value="F:tyrosine-based site-specific recombinase activity"/>
    <property type="evidence" value="ECO:0007669"/>
    <property type="project" value="UniProtKB-UniRule"/>
</dbReference>
<feature type="active site" evidence="5">
    <location>
        <position position="234"/>
    </location>
</feature>
<evidence type="ECO:0000256" key="3">
    <source>
        <dbReference type="ARBA" id="ARBA00023125"/>
    </source>
</evidence>
<dbReference type="PANTHER" id="PTHR30349:SF41">
    <property type="entry name" value="INTEGRASE_RECOMBINASE PROTEIN MJ0367-RELATED"/>
    <property type="match status" value="1"/>
</dbReference>
<dbReference type="InterPro" id="IPR033686">
    <property type="entry name" value="XerA"/>
</dbReference>
<dbReference type="RefSeq" id="WP_020961985.1">
    <property type="nucleotide sequence ID" value="NZ_CP007493.1"/>
</dbReference>
<proteinExistence type="inferred from homology"/>
<feature type="active site" description="O-(3'-phospho-DNA)-tyrosine intermediate" evidence="5">
    <location>
        <position position="269"/>
    </location>
</feature>
<dbReference type="EMBL" id="CP007493">
    <property type="protein sequence ID" value="AJB42420.1"/>
    <property type="molecule type" value="Genomic_DNA"/>
</dbReference>
<dbReference type="InterPro" id="IPR011010">
    <property type="entry name" value="DNA_brk_join_enz"/>
</dbReference>
<evidence type="ECO:0000256" key="1">
    <source>
        <dbReference type="ARBA" id="ARBA00022490"/>
    </source>
</evidence>
<dbReference type="Proteomes" id="UP000266720">
    <property type="component" value="Chromosome"/>
</dbReference>
<dbReference type="InterPro" id="IPR010998">
    <property type="entry name" value="Integrase_recombinase_N"/>
</dbReference>
<dbReference type="GeneID" id="25406780"/>
<dbReference type="GeneID" id="16572938"/>
<name>A0A3G1A665_9CREN</name>
<dbReference type="SUPFAM" id="SSF56349">
    <property type="entry name" value="DNA breaking-rejoining enzymes"/>
    <property type="match status" value="1"/>
</dbReference>
<keyword evidence="4 5" id="KW-0233">DNA recombination</keyword>
<protein>
    <recommendedName>
        <fullName evidence="5">Tyrosine recombinase XerA</fullName>
    </recommendedName>
</protein>
<dbReference type="HAMAP" id="MF_02055">
    <property type="entry name" value="Recomb_XerA"/>
    <property type="match status" value="1"/>
</dbReference>
<accession>A0A3G1A665</accession>
<feature type="domain" description="Tyr recombinase" evidence="6">
    <location>
        <begin position="111"/>
        <end position="282"/>
    </location>
</feature>